<dbReference type="SUPFAM" id="SSF88659">
    <property type="entry name" value="Sigma3 and sigma4 domains of RNA polymerase sigma factors"/>
    <property type="match status" value="1"/>
</dbReference>
<dbReference type="EMBL" id="JAZDUA010000075">
    <property type="protein sequence ID" value="KAK7869392.1"/>
    <property type="molecule type" value="Genomic_DNA"/>
</dbReference>
<evidence type="ECO:0000313" key="1">
    <source>
        <dbReference type="EMBL" id="KAK7869392.1"/>
    </source>
</evidence>
<sequence length="307" mass="36216">MQFEELDLAIENETAAIEFAVQRNLLPEKRTICPKCTVGHVGWYKRSNEKLKVPFSLRCSRKRCRKKWSVTKNTWFFGSHLSVRQHFMLIYFWIRGDSIAEAAEQLKLSKTTVMDYYQFCREVCFVIVSNRTKPIGGPGHVVVINEFQVDRVIATQRRRVFFLEGVDQKTNECFLIEIQKHDAQTIVPLLRTFVLEGSKIITNTWESYNRLSTEEFQKELLDFVVEYVELDTPDGKTQKVKCMWRTAKRFIDSQSEESHSRDFLLFQYLYFHPIEFLSTGEKFDRFLEDISKVYPGPFKHPLTAVVY</sequence>
<comment type="caution">
    <text evidence="1">The sequence shown here is derived from an EMBL/GenBank/DDBJ whole genome shotgun (WGS) entry which is preliminary data.</text>
</comment>
<reference evidence="1 2" key="1">
    <citation type="submission" date="2024-03" db="EMBL/GenBank/DDBJ databases">
        <title>The genome assembly and annotation of the cricket Gryllus longicercus Weissman &amp; Gray.</title>
        <authorList>
            <person name="Szrajer S."/>
            <person name="Gray D."/>
            <person name="Ylla G."/>
        </authorList>
    </citation>
    <scope>NUCLEOTIDE SEQUENCE [LARGE SCALE GENOMIC DNA]</scope>
    <source>
        <strain evidence="1">DAG 2021-001</strain>
        <tissue evidence="1">Whole body minus gut</tissue>
    </source>
</reference>
<proteinExistence type="predicted"/>
<name>A0AAN9VX34_9ORTH</name>
<dbReference type="InterPro" id="IPR013324">
    <property type="entry name" value="RNA_pol_sigma_r3/r4-like"/>
</dbReference>
<organism evidence="1 2">
    <name type="scientific">Gryllus longicercus</name>
    <dbReference type="NCBI Taxonomy" id="2509291"/>
    <lineage>
        <taxon>Eukaryota</taxon>
        <taxon>Metazoa</taxon>
        <taxon>Ecdysozoa</taxon>
        <taxon>Arthropoda</taxon>
        <taxon>Hexapoda</taxon>
        <taxon>Insecta</taxon>
        <taxon>Pterygota</taxon>
        <taxon>Neoptera</taxon>
        <taxon>Polyneoptera</taxon>
        <taxon>Orthoptera</taxon>
        <taxon>Ensifera</taxon>
        <taxon>Gryllidea</taxon>
        <taxon>Grylloidea</taxon>
        <taxon>Gryllidae</taxon>
        <taxon>Gryllinae</taxon>
        <taxon>Gryllus</taxon>
    </lineage>
</organism>
<dbReference type="PANTHER" id="PTHR47163:SF2">
    <property type="entry name" value="SI:DKEY-17M8.2"/>
    <property type="match status" value="1"/>
</dbReference>
<accession>A0AAN9VX34</accession>
<gene>
    <name evidence="1" type="ORF">R5R35_000696</name>
</gene>
<evidence type="ECO:0000313" key="2">
    <source>
        <dbReference type="Proteomes" id="UP001378592"/>
    </source>
</evidence>
<dbReference type="AlphaFoldDB" id="A0AAN9VX34"/>
<dbReference type="PANTHER" id="PTHR47163">
    <property type="entry name" value="DDE_TNP_IS1595 DOMAIN-CONTAINING PROTEIN"/>
    <property type="match status" value="1"/>
</dbReference>
<dbReference type="Proteomes" id="UP001378592">
    <property type="component" value="Unassembled WGS sequence"/>
</dbReference>
<dbReference type="InterPro" id="IPR053164">
    <property type="entry name" value="IS1016-like_transposase"/>
</dbReference>
<evidence type="ECO:0008006" key="3">
    <source>
        <dbReference type="Google" id="ProtNLM"/>
    </source>
</evidence>
<protein>
    <recommendedName>
        <fullName evidence="3">ISXO2-like transposase domain-containing protein</fullName>
    </recommendedName>
</protein>
<keyword evidence="2" id="KW-1185">Reference proteome</keyword>